<keyword evidence="1" id="KW-0812">Transmembrane</keyword>
<evidence type="ECO:0000313" key="2">
    <source>
        <dbReference type="EMBL" id="VDK41413.1"/>
    </source>
</evidence>
<feature type="transmembrane region" description="Helical" evidence="1">
    <location>
        <begin position="31"/>
        <end position="58"/>
    </location>
</feature>
<dbReference type="STRING" id="60517.A0A0R3WDW5"/>
<protein>
    <submittedName>
        <fullName evidence="4">Transmembrane protein</fullName>
    </submittedName>
</protein>
<feature type="transmembrane region" description="Helical" evidence="1">
    <location>
        <begin position="70"/>
        <end position="98"/>
    </location>
</feature>
<gene>
    <name evidence="2" type="ORF">TASK_LOCUS8976</name>
</gene>
<keyword evidence="3" id="KW-1185">Reference proteome</keyword>
<organism evidence="4">
    <name type="scientific">Taenia asiatica</name>
    <name type="common">Asian tapeworm</name>
    <dbReference type="NCBI Taxonomy" id="60517"/>
    <lineage>
        <taxon>Eukaryota</taxon>
        <taxon>Metazoa</taxon>
        <taxon>Spiralia</taxon>
        <taxon>Lophotrochozoa</taxon>
        <taxon>Platyhelminthes</taxon>
        <taxon>Cestoda</taxon>
        <taxon>Eucestoda</taxon>
        <taxon>Cyclophyllidea</taxon>
        <taxon>Taeniidae</taxon>
        <taxon>Taenia</taxon>
    </lineage>
</organism>
<keyword evidence="1" id="KW-0472">Membrane</keyword>
<proteinExistence type="predicted"/>
<feature type="transmembrane region" description="Helical" evidence="1">
    <location>
        <begin position="168"/>
        <end position="190"/>
    </location>
</feature>
<reference evidence="4" key="1">
    <citation type="submission" date="2017-02" db="UniProtKB">
        <authorList>
            <consortium name="WormBaseParasite"/>
        </authorList>
    </citation>
    <scope>IDENTIFICATION</scope>
</reference>
<reference evidence="2 3" key="2">
    <citation type="submission" date="2018-11" db="EMBL/GenBank/DDBJ databases">
        <authorList>
            <consortium name="Pathogen Informatics"/>
        </authorList>
    </citation>
    <scope>NUCLEOTIDE SEQUENCE [LARGE SCALE GENOMIC DNA]</scope>
</reference>
<keyword evidence="1" id="KW-1133">Transmembrane helix</keyword>
<evidence type="ECO:0000256" key="1">
    <source>
        <dbReference type="SAM" id="Phobius"/>
    </source>
</evidence>
<evidence type="ECO:0000313" key="3">
    <source>
        <dbReference type="Proteomes" id="UP000282613"/>
    </source>
</evidence>
<sequence>MFGGDDRVAQSPKATKRTKMLFKSTTFRVRCVFYSQVALVVTLISMGLLLIIGSAVSVRTLYWSCPVLNVYYSVAWLCLTIGIVQVLLGSVVAIILCFQPRCNLILIGPEGNQLGEITERPGDSVPRGHWTLHLSSNHTNSHKRCRWQSHSCCCCSGNNQSALSDITVWFRPIAIIFLLIVIAHIAAIFLTTSFISRAQNPGSGLKTEVENIFIEAKPYFLQSTLSMSSSLAAKCWHPMESTRQCCGCLGAEDWLSDYPANKTLLLRRSCIYMSCYPQYPLI</sequence>
<dbReference type="AlphaFoldDB" id="A0A0R3WDW5"/>
<name>A0A0R3WDW5_TAEAS</name>
<dbReference type="Proteomes" id="UP000282613">
    <property type="component" value="Unassembled WGS sequence"/>
</dbReference>
<accession>A0A0R3WDW5</accession>
<dbReference type="EMBL" id="UYRS01018945">
    <property type="protein sequence ID" value="VDK41413.1"/>
    <property type="molecule type" value="Genomic_DNA"/>
</dbReference>
<dbReference type="OrthoDB" id="9993879at2759"/>
<dbReference type="WBParaSite" id="TASK_0000897501-mRNA-1">
    <property type="protein sequence ID" value="TASK_0000897501-mRNA-1"/>
    <property type="gene ID" value="TASK_0000897501"/>
</dbReference>
<evidence type="ECO:0000313" key="4">
    <source>
        <dbReference type="WBParaSite" id="TASK_0000897501-mRNA-1"/>
    </source>
</evidence>